<sequence>MRKLILLSLALFLFSCSKPTDTDLTADKQLKFDDSPTTLLNESLNEFENLHEWILAGRPMGKQNAVFKFDKSTADSVWIYGDTLPGGLGVVITEKHSYPKGLLLITKNYKYGDYANLKIVSITERFISWSQYNNSPETKIKTELTFESAPSKTIITHITKWTKGIQTRETYYFREPVITIDNSRGIKTVRQADPNNEVIVTETRDLTTNKLLQSRWTGPSSTYPGGFFTRTNNYEDGNLVSWTKTTTVGQGDGSIIKYIDRYP</sequence>
<dbReference type="Proteomes" id="UP000199197">
    <property type="component" value="Unassembled WGS sequence"/>
</dbReference>
<dbReference type="EMBL" id="CZVW01000016">
    <property type="protein sequence ID" value="CUT03332.1"/>
    <property type="molecule type" value="Genomic_DNA"/>
</dbReference>
<protein>
    <submittedName>
        <fullName evidence="2">Uncharacterized protein</fullName>
    </submittedName>
</protein>
<feature type="chain" id="PRO_5006067914" evidence="1">
    <location>
        <begin position="23"/>
        <end position="263"/>
    </location>
</feature>
<evidence type="ECO:0000256" key="1">
    <source>
        <dbReference type="SAM" id="SignalP"/>
    </source>
</evidence>
<dbReference type="AlphaFoldDB" id="A0A0P1NVB5"/>
<reference evidence="3" key="1">
    <citation type="submission" date="2015-11" db="EMBL/GenBank/DDBJ databases">
        <authorList>
            <person name="Varghese N."/>
        </authorList>
    </citation>
    <scope>NUCLEOTIDE SEQUENCE [LARGE SCALE GENOMIC DNA]</scope>
    <source>
        <strain evidence="3">JGI-23</strain>
    </source>
</reference>
<evidence type="ECO:0000313" key="3">
    <source>
        <dbReference type="Proteomes" id="UP000199197"/>
    </source>
</evidence>
<gene>
    <name evidence="2" type="ORF">JGI23_01449</name>
</gene>
<dbReference type="PROSITE" id="PS51257">
    <property type="entry name" value="PROKAR_LIPOPROTEIN"/>
    <property type="match status" value="1"/>
</dbReference>
<proteinExistence type="predicted"/>
<dbReference type="RefSeq" id="WP_143713920.1">
    <property type="nucleotide sequence ID" value="NZ_CZVW01000016.1"/>
</dbReference>
<organism evidence="2 3">
    <name type="scientific">Candidatus Chryseopegocella kryptomonas</name>
    <dbReference type="NCBI Taxonomy" id="1633643"/>
    <lineage>
        <taxon>Bacteria</taxon>
        <taxon>Pseudomonadati</taxon>
        <taxon>Candidatus Kryptoniota</taxon>
        <taxon>Candidatus Chryseopegocella</taxon>
    </lineage>
</organism>
<name>A0A0P1NVB5_9BACT</name>
<keyword evidence="3" id="KW-1185">Reference proteome</keyword>
<keyword evidence="1" id="KW-0732">Signal</keyword>
<feature type="signal peptide" evidence="1">
    <location>
        <begin position="1"/>
        <end position="22"/>
    </location>
</feature>
<evidence type="ECO:0000313" key="2">
    <source>
        <dbReference type="EMBL" id="CUT03332.1"/>
    </source>
</evidence>
<accession>A0A0P1NVB5</accession>